<comment type="caution">
    <text evidence="1">The sequence shown here is derived from an EMBL/GenBank/DDBJ whole genome shotgun (WGS) entry which is preliminary data.</text>
</comment>
<dbReference type="RefSeq" id="WP_377031931.1">
    <property type="nucleotide sequence ID" value="NZ_JBHOMY010000127.1"/>
</dbReference>
<accession>A0ABV6YHP6</accession>
<dbReference type="EMBL" id="JBHOMY010000127">
    <property type="protein sequence ID" value="MFC1460804.1"/>
    <property type="molecule type" value="Genomic_DNA"/>
</dbReference>
<gene>
    <name evidence="1" type="ORF">ACETIH_29620</name>
</gene>
<protein>
    <submittedName>
        <fullName evidence="1">Uncharacterized protein</fullName>
    </submittedName>
</protein>
<dbReference type="Proteomes" id="UP001593940">
    <property type="component" value="Unassembled WGS sequence"/>
</dbReference>
<sequence>MTRSDLISAVRAHNQELRTFPDGWAAAVLDPGAKPQTAFAQAQLERPPTRVHP</sequence>
<evidence type="ECO:0000313" key="1">
    <source>
        <dbReference type="EMBL" id="MFC1460804.1"/>
    </source>
</evidence>
<organism evidence="1 2">
    <name type="scientific">Microvirga arabica</name>
    <dbReference type="NCBI Taxonomy" id="1128671"/>
    <lineage>
        <taxon>Bacteria</taxon>
        <taxon>Pseudomonadati</taxon>
        <taxon>Pseudomonadota</taxon>
        <taxon>Alphaproteobacteria</taxon>
        <taxon>Hyphomicrobiales</taxon>
        <taxon>Methylobacteriaceae</taxon>
        <taxon>Microvirga</taxon>
    </lineage>
</organism>
<proteinExistence type="predicted"/>
<evidence type="ECO:0000313" key="2">
    <source>
        <dbReference type="Proteomes" id="UP001593940"/>
    </source>
</evidence>
<name>A0ABV6YHP6_9HYPH</name>
<keyword evidence="2" id="KW-1185">Reference proteome</keyword>
<reference evidence="1 2" key="1">
    <citation type="submission" date="2024-09" db="EMBL/GenBank/DDBJ databases">
        <title>Nodulacao em especies de Leguminosae Basais da Amazonia e Caracterizacao dos Rizobios e Bacterias Associadas aos Nodulos.</title>
        <authorList>
            <person name="Jambeiro I.C.A."/>
            <person name="Lopes I.S."/>
            <person name="Aguiar E.R.G.R."/>
            <person name="Santos A.F.J."/>
            <person name="Dos Santos J.M.F."/>
            <person name="Gross E."/>
        </authorList>
    </citation>
    <scope>NUCLEOTIDE SEQUENCE [LARGE SCALE GENOMIC DNA]</scope>
    <source>
        <strain evidence="1 2">BRUESC1165</strain>
    </source>
</reference>